<name>A0A0C2XMN1_AMAMK</name>
<reference evidence="1 2" key="1">
    <citation type="submission" date="2014-04" db="EMBL/GenBank/DDBJ databases">
        <title>Evolutionary Origins and Diversification of the Mycorrhizal Mutualists.</title>
        <authorList>
            <consortium name="DOE Joint Genome Institute"/>
            <consortium name="Mycorrhizal Genomics Consortium"/>
            <person name="Kohler A."/>
            <person name="Kuo A."/>
            <person name="Nagy L.G."/>
            <person name="Floudas D."/>
            <person name="Copeland A."/>
            <person name="Barry K.W."/>
            <person name="Cichocki N."/>
            <person name="Veneault-Fourrey C."/>
            <person name="LaButti K."/>
            <person name="Lindquist E.A."/>
            <person name="Lipzen A."/>
            <person name="Lundell T."/>
            <person name="Morin E."/>
            <person name="Murat C."/>
            <person name="Riley R."/>
            <person name="Ohm R."/>
            <person name="Sun H."/>
            <person name="Tunlid A."/>
            <person name="Henrissat B."/>
            <person name="Grigoriev I.V."/>
            <person name="Hibbett D.S."/>
            <person name="Martin F."/>
        </authorList>
    </citation>
    <scope>NUCLEOTIDE SEQUENCE [LARGE SCALE GENOMIC DNA]</scope>
    <source>
        <strain evidence="1 2">Koide BX008</strain>
    </source>
</reference>
<protein>
    <submittedName>
        <fullName evidence="1">Uncharacterized protein</fullName>
    </submittedName>
</protein>
<accession>A0A0C2XMN1</accession>
<dbReference type="Proteomes" id="UP000054549">
    <property type="component" value="Unassembled WGS sequence"/>
</dbReference>
<gene>
    <name evidence="1" type="ORF">M378DRAFT_155761</name>
</gene>
<organism evidence="1 2">
    <name type="scientific">Amanita muscaria (strain Koide BX008)</name>
    <dbReference type="NCBI Taxonomy" id="946122"/>
    <lineage>
        <taxon>Eukaryota</taxon>
        <taxon>Fungi</taxon>
        <taxon>Dikarya</taxon>
        <taxon>Basidiomycota</taxon>
        <taxon>Agaricomycotina</taxon>
        <taxon>Agaricomycetes</taxon>
        <taxon>Agaricomycetidae</taxon>
        <taxon>Agaricales</taxon>
        <taxon>Pluteineae</taxon>
        <taxon>Amanitaceae</taxon>
        <taxon>Amanita</taxon>
    </lineage>
</organism>
<dbReference type="EMBL" id="KN818223">
    <property type="protein sequence ID" value="KIL70831.1"/>
    <property type="molecule type" value="Genomic_DNA"/>
</dbReference>
<keyword evidence="2" id="KW-1185">Reference proteome</keyword>
<evidence type="ECO:0000313" key="1">
    <source>
        <dbReference type="EMBL" id="KIL70831.1"/>
    </source>
</evidence>
<dbReference type="AlphaFoldDB" id="A0A0C2XMN1"/>
<evidence type="ECO:0000313" key="2">
    <source>
        <dbReference type="Proteomes" id="UP000054549"/>
    </source>
</evidence>
<dbReference type="HOGENOM" id="CLU_151434_0_0_1"/>
<dbReference type="OrthoDB" id="3143640at2759"/>
<dbReference type="InParanoid" id="A0A0C2XMN1"/>
<sequence>MLSVLPQSAPLSLVELQSNVRFNALGSLDKAIDSFTKVLSRSGKTAVRLHCTIPMWSPSCDASLDLHDINELRSRLLLFVHDLMQSLRAADVSIITSYSLVPSNAPVCLVWALPPDLSGSQLQDSTKELLKRVQITGRDNVLLADSKNIPCLIIT</sequence>
<proteinExistence type="predicted"/>